<dbReference type="GO" id="GO:0032259">
    <property type="term" value="P:methylation"/>
    <property type="evidence" value="ECO:0007669"/>
    <property type="project" value="UniProtKB-KW"/>
</dbReference>
<dbReference type="OrthoDB" id="441812at2759"/>
<evidence type="ECO:0000313" key="2">
    <source>
        <dbReference type="Proteomes" id="UP000250235"/>
    </source>
</evidence>
<keyword evidence="2" id="KW-1185">Reference proteome</keyword>
<sequence length="143" mass="16135">MKDINDFMSDGNTFRIKEVRAGSKKGKGIPQALRAFGRIVSSNSQEEINAIVKEAAQNDGRLARYPLKNRIREIEAHQFLLSKIAQLAEEHKAHIKLLEPSPHCLQENGVRRKFARDLLNGELRVLTSASAWLKNYLLTLSGQ</sequence>
<keyword evidence="1" id="KW-0489">Methyltransferase</keyword>
<dbReference type="Proteomes" id="UP000250235">
    <property type="component" value="Unassembled WGS sequence"/>
</dbReference>
<dbReference type="Gene3D" id="3.90.1420.10">
    <property type="entry name" value="Rubisco LSMT, substrate-binding domain"/>
    <property type="match status" value="1"/>
</dbReference>
<dbReference type="GO" id="GO:0008168">
    <property type="term" value="F:methyltransferase activity"/>
    <property type="evidence" value="ECO:0007669"/>
    <property type="project" value="UniProtKB-KW"/>
</dbReference>
<dbReference type="InterPro" id="IPR036464">
    <property type="entry name" value="Rubisco_LSMT_subst-bd_sf"/>
</dbReference>
<evidence type="ECO:0000313" key="1">
    <source>
        <dbReference type="EMBL" id="KZV48662.1"/>
    </source>
</evidence>
<keyword evidence="1" id="KW-0808">Transferase</keyword>
<gene>
    <name evidence="1" type="ORF">F511_10348</name>
</gene>
<dbReference type="AlphaFoldDB" id="A0A2Z7CNJ4"/>
<name>A0A2Z7CNJ4_9LAMI</name>
<protein>
    <submittedName>
        <fullName evidence="1">Ribosomal N-lysine methyltransferase 4</fullName>
    </submittedName>
</protein>
<proteinExistence type="predicted"/>
<organism evidence="1 2">
    <name type="scientific">Dorcoceras hygrometricum</name>
    <dbReference type="NCBI Taxonomy" id="472368"/>
    <lineage>
        <taxon>Eukaryota</taxon>
        <taxon>Viridiplantae</taxon>
        <taxon>Streptophyta</taxon>
        <taxon>Embryophyta</taxon>
        <taxon>Tracheophyta</taxon>
        <taxon>Spermatophyta</taxon>
        <taxon>Magnoliopsida</taxon>
        <taxon>eudicotyledons</taxon>
        <taxon>Gunneridae</taxon>
        <taxon>Pentapetalae</taxon>
        <taxon>asterids</taxon>
        <taxon>lamiids</taxon>
        <taxon>Lamiales</taxon>
        <taxon>Gesneriaceae</taxon>
        <taxon>Didymocarpoideae</taxon>
        <taxon>Trichosporeae</taxon>
        <taxon>Loxocarpinae</taxon>
        <taxon>Dorcoceras</taxon>
    </lineage>
</organism>
<dbReference type="EMBL" id="KQ993830">
    <property type="protein sequence ID" value="KZV48662.1"/>
    <property type="molecule type" value="Genomic_DNA"/>
</dbReference>
<reference evidence="1 2" key="1">
    <citation type="journal article" date="2015" name="Proc. Natl. Acad. Sci. U.S.A.">
        <title>The resurrection genome of Boea hygrometrica: A blueprint for survival of dehydration.</title>
        <authorList>
            <person name="Xiao L."/>
            <person name="Yang G."/>
            <person name="Zhang L."/>
            <person name="Yang X."/>
            <person name="Zhao S."/>
            <person name="Ji Z."/>
            <person name="Zhou Q."/>
            <person name="Hu M."/>
            <person name="Wang Y."/>
            <person name="Chen M."/>
            <person name="Xu Y."/>
            <person name="Jin H."/>
            <person name="Xiao X."/>
            <person name="Hu G."/>
            <person name="Bao F."/>
            <person name="Hu Y."/>
            <person name="Wan P."/>
            <person name="Li L."/>
            <person name="Deng X."/>
            <person name="Kuang T."/>
            <person name="Xiang C."/>
            <person name="Zhu J.K."/>
            <person name="Oliver M.J."/>
            <person name="He Y."/>
        </authorList>
    </citation>
    <scope>NUCLEOTIDE SEQUENCE [LARGE SCALE GENOMIC DNA]</scope>
    <source>
        <strain evidence="2">cv. XS01</strain>
    </source>
</reference>
<accession>A0A2Z7CNJ4</accession>